<gene>
    <name evidence="6" type="ordered locus">Caci_6613</name>
</gene>
<evidence type="ECO:0000256" key="5">
    <source>
        <dbReference type="HAMAP-Rule" id="MF_01609"/>
    </source>
</evidence>
<comment type="function">
    <text evidence="5">ATP-dependent carboxylate-amine ligase which exhibits weak glutamate--cysteine ligase activity.</text>
</comment>
<dbReference type="GO" id="GO:0005524">
    <property type="term" value="F:ATP binding"/>
    <property type="evidence" value="ECO:0007669"/>
    <property type="project" value="UniProtKB-KW"/>
</dbReference>
<reference evidence="6 7" key="1">
    <citation type="journal article" date="2009" name="Stand. Genomic Sci.">
        <title>Complete genome sequence of Catenulispora acidiphila type strain (ID 139908).</title>
        <authorList>
            <person name="Copeland A."/>
            <person name="Lapidus A."/>
            <person name="Glavina Del Rio T."/>
            <person name="Nolan M."/>
            <person name="Lucas S."/>
            <person name="Chen F."/>
            <person name="Tice H."/>
            <person name="Cheng J.F."/>
            <person name="Bruce D."/>
            <person name="Goodwin L."/>
            <person name="Pitluck S."/>
            <person name="Mikhailova N."/>
            <person name="Pati A."/>
            <person name="Ivanova N."/>
            <person name="Mavromatis K."/>
            <person name="Chen A."/>
            <person name="Palaniappan K."/>
            <person name="Chain P."/>
            <person name="Land M."/>
            <person name="Hauser L."/>
            <person name="Chang Y.J."/>
            <person name="Jeffries C.D."/>
            <person name="Chertkov O."/>
            <person name="Brettin T."/>
            <person name="Detter J.C."/>
            <person name="Han C."/>
            <person name="Ali Z."/>
            <person name="Tindall B.J."/>
            <person name="Goker M."/>
            <person name="Bristow J."/>
            <person name="Eisen J.A."/>
            <person name="Markowitz V."/>
            <person name="Hugenholtz P."/>
            <person name="Kyrpides N.C."/>
            <person name="Klenk H.P."/>
        </authorList>
    </citation>
    <scope>NUCLEOTIDE SEQUENCE [LARGE SCALE GENOMIC DNA]</scope>
    <source>
        <strain evidence="7">DSM 44928 / JCM 14897 / NBRC 102108 / NRRL B-24433 / ID139908</strain>
    </source>
</reference>
<comment type="catalytic activity">
    <reaction evidence="4 5">
        <text>L-cysteine + L-glutamate + ATP = gamma-L-glutamyl-L-cysteine + ADP + phosphate + H(+)</text>
        <dbReference type="Rhea" id="RHEA:13285"/>
        <dbReference type="ChEBI" id="CHEBI:15378"/>
        <dbReference type="ChEBI" id="CHEBI:29985"/>
        <dbReference type="ChEBI" id="CHEBI:30616"/>
        <dbReference type="ChEBI" id="CHEBI:35235"/>
        <dbReference type="ChEBI" id="CHEBI:43474"/>
        <dbReference type="ChEBI" id="CHEBI:58173"/>
        <dbReference type="ChEBI" id="CHEBI:456216"/>
        <dbReference type="EC" id="6.3.2.2"/>
    </reaction>
</comment>
<name>C7PYG9_CATAD</name>
<dbReference type="HOGENOM" id="CLU_044848_0_0_11"/>
<dbReference type="GO" id="GO:0004357">
    <property type="term" value="F:glutamate-cysteine ligase activity"/>
    <property type="evidence" value="ECO:0007669"/>
    <property type="project" value="UniProtKB-EC"/>
</dbReference>
<dbReference type="InterPro" id="IPR011793">
    <property type="entry name" value="YbdK"/>
</dbReference>
<dbReference type="Proteomes" id="UP000000851">
    <property type="component" value="Chromosome"/>
</dbReference>
<keyword evidence="7" id="KW-1185">Reference proteome</keyword>
<comment type="similarity">
    <text evidence="5">Belongs to the glutamate--cysteine ligase type 2 family. YbdK subfamily.</text>
</comment>
<dbReference type="NCBIfam" id="TIGR02050">
    <property type="entry name" value="gshA_cyan_rel"/>
    <property type="match status" value="1"/>
</dbReference>
<evidence type="ECO:0000313" key="6">
    <source>
        <dbReference type="EMBL" id="ACU75459.1"/>
    </source>
</evidence>
<dbReference type="Pfam" id="PF04107">
    <property type="entry name" value="GCS2"/>
    <property type="match status" value="1"/>
</dbReference>
<dbReference type="eggNOG" id="COG2170">
    <property type="taxonomic scope" value="Bacteria"/>
</dbReference>
<dbReference type="GO" id="GO:0042398">
    <property type="term" value="P:modified amino acid biosynthetic process"/>
    <property type="evidence" value="ECO:0007669"/>
    <property type="project" value="InterPro"/>
</dbReference>
<dbReference type="KEGG" id="cai:Caci_6613"/>
<dbReference type="EMBL" id="CP001700">
    <property type="protein sequence ID" value="ACU75459.1"/>
    <property type="molecule type" value="Genomic_DNA"/>
</dbReference>
<dbReference type="HAMAP" id="MF_01609">
    <property type="entry name" value="Glu_cys_ligase_2"/>
    <property type="match status" value="1"/>
</dbReference>
<accession>C7PYG9</accession>
<protein>
    <recommendedName>
        <fullName evidence="5">Putative glutamate--cysteine ligase 2</fullName>
        <ecNumber evidence="5">6.3.2.2</ecNumber>
    </recommendedName>
    <alternativeName>
        <fullName evidence="5">Gamma-glutamylcysteine synthetase 2</fullName>
        <shortName evidence="5">GCS 2</shortName>
        <shortName evidence="5">Gamma-GCS 2</shortName>
    </alternativeName>
</protein>
<evidence type="ECO:0000256" key="3">
    <source>
        <dbReference type="ARBA" id="ARBA00022840"/>
    </source>
</evidence>
<evidence type="ECO:0000313" key="7">
    <source>
        <dbReference type="Proteomes" id="UP000000851"/>
    </source>
</evidence>
<evidence type="ECO:0000256" key="2">
    <source>
        <dbReference type="ARBA" id="ARBA00022741"/>
    </source>
</evidence>
<dbReference type="RefSeq" id="WP_015795188.1">
    <property type="nucleotide sequence ID" value="NC_013131.1"/>
</dbReference>
<dbReference type="AlphaFoldDB" id="C7PYG9"/>
<dbReference type="Gene3D" id="3.30.590.20">
    <property type="match status" value="1"/>
</dbReference>
<dbReference type="EC" id="6.3.2.2" evidence="5"/>
<keyword evidence="1 5" id="KW-0436">Ligase</keyword>
<keyword evidence="3 5" id="KW-0067">ATP-binding</keyword>
<dbReference type="InterPro" id="IPR014746">
    <property type="entry name" value="Gln_synth/guanido_kin_cat_dom"/>
</dbReference>
<keyword evidence="2 5" id="KW-0547">Nucleotide-binding</keyword>
<sequence length="373" mass="41199">MTLKDSRDLELLTVGVEEEFMLVDPVSRFTVPRAPEVHAFAAERLGEQVARELYATQVEINSRPAKQAEVLRQDLVEARRALASAAAHFDCMLVASGTAVLTTKPFPITEGERYEEIAERYSAATTDIDSEASGCHVHVGDLECDEALALAGHLRPWLPVLQVLAVNSPFAAGSFRRVASWRHYQQQAWPITGPTPMMTALEYEARAQELVDAGVLIDKRMIYWYARPSEHQPTLEIRVADVCADVDITLLVAVLTRALAMVLLADVRADTPAPRTEELEVREHHRGAATLGPAGLWTHPLSGVSMPLSAGVEALVAHARPALEMLDETRLVAQLLRRAYHRGTGAQRQRAAYRRRGRLEDVVDELAAQTIRA</sequence>
<evidence type="ECO:0000256" key="4">
    <source>
        <dbReference type="ARBA" id="ARBA00048819"/>
    </source>
</evidence>
<dbReference type="FunCoup" id="C7PYG9">
    <property type="interactions" value="13"/>
</dbReference>
<dbReference type="SUPFAM" id="SSF55931">
    <property type="entry name" value="Glutamine synthetase/guanido kinase"/>
    <property type="match status" value="1"/>
</dbReference>
<dbReference type="STRING" id="479433.Caci_6613"/>
<proteinExistence type="inferred from homology"/>
<organism evidence="6 7">
    <name type="scientific">Catenulispora acidiphila (strain DSM 44928 / JCM 14897 / NBRC 102108 / NRRL B-24433 / ID139908)</name>
    <dbReference type="NCBI Taxonomy" id="479433"/>
    <lineage>
        <taxon>Bacteria</taxon>
        <taxon>Bacillati</taxon>
        <taxon>Actinomycetota</taxon>
        <taxon>Actinomycetes</taxon>
        <taxon>Catenulisporales</taxon>
        <taxon>Catenulisporaceae</taxon>
        <taxon>Catenulispora</taxon>
    </lineage>
</organism>
<evidence type="ECO:0000256" key="1">
    <source>
        <dbReference type="ARBA" id="ARBA00022598"/>
    </source>
</evidence>
<dbReference type="InterPro" id="IPR006336">
    <property type="entry name" value="GCS2"/>
</dbReference>
<dbReference type="PANTHER" id="PTHR36510">
    <property type="entry name" value="GLUTAMATE--CYSTEINE LIGASE 2-RELATED"/>
    <property type="match status" value="1"/>
</dbReference>
<dbReference type="PANTHER" id="PTHR36510:SF1">
    <property type="entry name" value="GLUTAMATE--CYSTEINE LIGASE 2-RELATED"/>
    <property type="match status" value="1"/>
</dbReference>
<dbReference type="InParanoid" id="C7PYG9"/>
<dbReference type="InterPro" id="IPR050141">
    <property type="entry name" value="GCL_type2/YbdK_subfam"/>
</dbReference>
<dbReference type="OrthoDB" id="9803842at2"/>